<evidence type="ECO:0000313" key="2">
    <source>
        <dbReference type="EMBL" id="KAF2255574.1"/>
    </source>
</evidence>
<feature type="compositionally biased region" description="Polar residues" evidence="1">
    <location>
        <begin position="215"/>
        <end position="225"/>
    </location>
</feature>
<dbReference type="AlphaFoldDB" id="A0A6A6IYS4"/>
<dbReference type="RefSeq" id="XP_033690578.1">
    <property type="nucleotide sequence ID" value="XM_033835026.1"/>
</dbReference>
<feature type="region of interest" description="Disordered" evidence="1">
    <location>
        <begin position="72"/>
        <end position="136"/>
    </location>
</feature>
<feature type="compositionally biased region" description="Low complexity" evidence="1">
    <location>
        <begin position="262"/>
        <end position="274"/>
    </location>
</feature>
<evidence type="ECO:0000313" key="3">
    <source>
        <dbReference type="Proteomes" id="UP000800094"/>
    </source>
</evidence>
<organism evidence="2 3">
    <name type="scientific">Trematosphaeria pertusa</name>
    <dbReference type="NCBI Taxonomy" id="390896"/>
    <lineage>
        <taxon>Eukaryota</taxon>
        <taxon>Fungi</taxon>
        <taxon>Dikarya</taxon>
        <taxon>Ascomycota</taxon>
        <taxon>Pezizomycotina</taxon>
        <taxon>Dothideomycetes</taxon>
        <taxon>Pleosporomycetidae</taxon>
        <taxon>Pleosporales</taxon>
        <taxon>Massarineae</taxon>
        <taxon>Trematosphaeriaceae</taxon>
        <taxon>Trematosphaeria</taxon>
    </lineage>
</organism>
<feature type="region of interest" description="Disordered" evidence="1">
    <location>
        <begin position="472"/>
        <end position="582"/>
    </location>
</feature>
<feature type="region of interest" description="Disordered" evidence="1">
    <location>
        <begin position="152"/>
        <end position="171"/>
    </location>
</feature>
<accession>A0A6A6IYS4</accession>
<feature type="compositionally biased region" description="Polar residues" evidence="1">
    <location>
        <begin position="733"/>
        <end position="744"/>
    </location>
</feature>
<name>A0A6A6IYS4_9PLEO</name>
<keyword evidence="3" id="KW-1185">Reference proteome</keyword>
<feature type="region of interest" description="Disordered" evidence="1">
    <location>
        <begin position="204"/>
        <end position="334"/>
    </location>
</feature>
<gene>
    <name evidence="2" type="ORF">BU26DRAFT_598451</name>
</gene>
<feature type="compositionally biased region" description="Polar residues" evidence="1">
    <location>
        <begin position="96"/>
        <end position="116"/>
    </location>
</feature>
<feature type="region of interest" description="Disordered" evidence="1">
    <location>
        <begin position="22"/>
        <end position="42"/>
    </location>
</feature>
<dbReference type="OrthoDB" id="5419922at2759"/>
<dbReference type="Proteomes" id="UP000800094">
    <property type="component" value="Unassembled WGS sequence"/>
</dbReference>
<proteinExistence type="predicted"/>
<dbReference type="GeneID" id="54588356"/>
<protein>
    <submittedName>
        <fullName evidence="2">Uncharacterized protein</fullName>
    </submittedName>
</protein>
<feature type="compositionally biased region" description="Basic and acidic residues" evidence="1">
    <location>
        <begin position="549"/>
        <end position="558"/>
    </location>
</feature>
<sequence>MHHSLHVQLRHGIDFGSIVPTPEDRIDDISDEQYGPEQRAAKRRRIETIATQYLRGRTPFILSASLRGPFNKGWKNPWAKAKQEEKKVASRKRTLADSNHNQGTNPKNVRSKNVSQKRVARTRKLSPLPSPETSRAVGDALEDVGHAVELRDQAEAPPPGLPPPQRDDSGATEFFSAEANTTTLNDTSESNLHWLRRPVLEGRVTFGRPKDNHNDPSPTRAQSGHRQLDAQGGLQLAPPKLPLSAAHSPPSRIQAQDAERGSSASASMVISSPAKPVTAMSTTRGDIPLLRRNGSSVKGTTKHTTSNDTTITAPHDPANIPNPSRTQVNSSGERINGANDASEILQYAQVDNIATEPTTHNEGLMPSDWMTNEVGSTEGRLVLQTPPIGPANPIGHIANSAVVCLNEADPTILEGLRSATKLALRAVEEARAQRRIIRRPSREDVQNSAERCLQRDLPSNATLGHSQKAICTASKEPASRKRPHHDLVASPTPASSKGFTYRKPGVPKPKGTGARKSKPRPMKFSSSPALGKDTGKTIKKVQQNLTPPDEGRTPRPDVYEVPTETTNEQERQQSFRSSRNSEYSTQAAIMLAQLEFQEGTFPSPASATPGGWQHGSNERPQQGAMELSPAITPFHAFNAELEKLHSPDSVLREPPISTQDLFTAASPFAFSTVKKKPPRVQGGSGLRFAVFPTGEQNGHVGHENGAKSPTPSAERIPLKERNSKVHFRGTASEKASQETPSTFQGPKLLRQDVEFPQQDFPTSLDGPGPNGDLDFTDQFLRNLNNDMT</sequence>
<dbReference type="EMBL" id="ML987189">
    <property type="protein sequence ID" value="KAF2255574.1"/>
    <property type="molecule type" value="Genomic_DNA"/>
</dbReference>
<feature type="region of interest" description="Disordered" evidence="1">
    <location>
        <begin position="695"/>
        <end position="775"/>
    </location>
</feature>
<feature type="region of interest" description="Disordered" evidence="1">
    <location>
        <begin position="600"/>
        <end position="621"/>
    </location>
</feature>
<feature type="compositionally biased region" description="Polar residues" evidence="1">
    <location>
        <begin position="321"/>
        <end position="333"/>
    </location>
</feature>
<feature type="compositionally biased region" description="Polar residues" evidence="1">
    <location>
        <begin position="293"/>
        <end position="312"/>
    </location>
</feature>
<reference evidence="2" key="1">
    <citation type="journal article" date="2020" name="Stud. Mycol.">
        <title>101 Dothideomycetes genomes: a test case for predicting lifestyles and emergence of pathogens.</title>
        <authorList>
            <person name="Haridas S."/>
            <person name="Albert R."/>
            <person name="Binder M."/>
            <person name="Bloem J."/>
            <person name="Labutti K."/>
            <person name="Salamov A."/>
            <person name="Andreopoulos B."/>
            <person name="Baker S."/>
            <person name="Barry K."/>
            <person name="Bills G."/>
            <person name="Bluhm B."/>
            <person name="Cannon C."/>
            <person name="Castanera R."/>
            <person name="Culley D."/>
            <person name="Daum C."/>
            <person name="Ezra D."/>
            <person name="Gonzalez J."/>
            <person name="Henrissat B."/>
            <person name="Kuo A."/>
            <person name="Liang C."/>
            <person name="Lipzen A."/>
            <person name="Lutzoni F."/>
            <person name="Magnuson J."/>
            <person name="Mondo S."/>
            <person name="Nolan M."/>
            <person name="Ohm R."/>
            <person name="Pangilinan J."/>
            <person name="Park H.-J."/>
            <person name="Ramirez L."/>
            <person name="Alfaro M."/>
            <person name="Sun H."/>
            <person name="Tritt A."/>
            <person name="Yoshinaga Y."/>
            <person name="Zwiers L.-H."/>
            <person name="Turgeon B."/>
            <person name="Goodwin S."/>
            <person name="Spatafora J."/>
            <person name="Crous P."/>
            <person name="Grigoriev I."/>
        </authorList>
    </citation>
    <scope>NUCLEOTIDE SEQUENCE</scope>
    <source>
        <strain evidence="2">CBS 122368</strain>
    </source>
</reference>
<evidence type="ECO:0000256" key="1">
    <source>
        <dbReference type="SAM" id="MobiDB-lite"/>
    </source>
</evidence>